<evidence type="ECO:0000313" key="3">
    <source>
        <dbReference type="Proteomes" id="UP000314294"/>
    </source>
</evidence>
<evidence type="ECO:0000256" key="1">
    <source>
        <dbReference type="SAM" id="MobiDB-lite"/>
    </source>
</evidence>
<dbReference type="AlphaFoldDB" id="A0A4Z2G698"/>
<accession>A0A4Z2G698</accession>
<reference evidence="2 3" key="1">
    <citation type="submission" date="2019-03" db="EMBL/GenBank/DDBJ databases">
        <title>First draft genome of Liparis tanakae, snailfish: a comprehensive survey of snailfish specific genes.</title>
        <authorList>
            <person name="Kim W."/>
            <person name="Song I."/>
            <person name="Jeong J.-H."/>
            <person name="Kim D."/>
            <person name="Kim S."/>
            <person name="Ryu S."/>
            <person name="Song J.Y."/>
            <person name="Lee S.K."/>
        </authorList>
    </citation>
    <scope>NUCLEOTIDE SEQUENCE [LARGE SCALE GENOMIC DNA]</scope>
    <source>
        <tissue evidence="2">Muscle</tissue>
    </source>
</reference>
<sequence length="83" mass="9052">MKLLPRLTVEINQSGDAAHRLTPELRRGVDVVSGSPQTAACRRARGAGESLEERTAGRLLNLKGEDSTGERRDCTIGMLEETF</sequence>
<gene>
    <name evidence="2" type="ORF">EYF80_040703</name>
</gene>
<comment type="caution">
    <text evidence="2">The sequence shown here is derived from an EMBL/GenBank/DDBJ whole genome shotgun (WGS) entry which is preliminary data.</text>
</comment>
<dbReference type="Proteomes" id="UP000314294">
    <property type="component" value="Unassembled WGS sequence"/>
</dbReference>
<feature type="region of interest" description="Disordered" evidence="1">
    <location>
        <begin position="29"/>
        <end position="48"/>
    </location>
</feature>
<protein>
    <submittedName>
        <fullName evidence="2">Uncharacterized protein</fullName>
    </submittedName>
</protein>
<proteinExistence type="predicted"/>
<organism evidence="2 3">
    <name type="scientific">Liparis tanakae</name>
    <name type="common">Tanaka's snailfish</name>
    <dbReference type="NCBI Taxonomy" id="230148"/>
    <lineage>
        <taxon>Eukaryota</taxon>
        <taxon>Metazoa</taxon>
        <taxon>Chordata</taxon>
        <taxon>Craniata</taxon>
        <taxon>Vertebrata</taxon>
        <taxon>Euteleostomi</taxon>
        <taxon>Actinopterygii</taxon>
        <taxon>Neopterygii</taxon>
        <taxon>Teleostei</taxon>
        <taxon>Neoteleostei</taxon>
        <taxon>Acanthomorphata</taxon>
        <taxon>Eupercaria</taxon>
        <taxon>Perciformes</taxon>
        <taxon>Cottioidei</taxon>
        <taxon>Cottales</taxon>
        <taxon>Liparidae</taxon>
        <taxon>Liparis</taxon>
    </lineage>
</organism>
<dbReference type="EMBL" id="SRLO01000669">
    <property type="protein sequence ID" value="TNN49098.1"/>
    <property type="molecule type" value="Genomic_DNA"/>
</dbReference>
<evidence type="ECO:0000313" key="2">
    <source>
        <dbReference type="EMBL" id="TNN49098.1"/>
    </source>
</evidence>
<name>A0A4Z2G698_9TELE</name>
<keyword evidence="3" id="KW-1185">Reference proteome</keyword>